<accession>A0A382Z959</accession>
<dbReference type="InterPro" id="IPR036514">
    <property type="entry name" value="SGNH_hydro_sf"/>
</dbReference>
<organism evidence="2">
    <name type="scientific">marine metagenome</name>
    <dbReference type="NCBI Taxonomy" id="408172"/>
    <lineage>
        <taxon>unclassified sequences</taxon>
        <taxon>metagenomes</taxon>
        <taxon>ecological metagenomes</taxon>
    </lineage>
</organism>
<dbReference type="EMBL" id="UINC01181773">
    <property type="protein sequence ID" value="SVD91635.1"/>
    <property type="molecule type" value="Genomic_DNA"/>
</dbReference>
<sequence length="225" mass="25017">VRHKKSIGGRLGALTLGLLITIFLTELILRFVMPNWTEFWSVNFMRRISVPGYGTVKTGLPNFNGYFSQNNGDFRVHISINKFGLRNPKPISASNNAIWVVGDSMTFGWGVEQQEMYSSVLEKLLNYPVYNIASPGTGVCGYQALISRMPKNLSPQALVIGLVLENDISASECKIRNTEEEGLAESHKTSLAKNRQISILSLSNIKRKLTSSSALYNFIAVSLKR</sequence>
<evidence type="ECO:0008006" key="3">
    <source>
        <dbReference type="Google" id="ProtNLM"/>
    </source>
</evidence>
<evidence type="ECO:0000256" key="1">
    <source>
        <dbReference type="SAM" id="Phobius"/>
    </source>
</evidence>
<evidence type="ECO:0000313" key="2">
    <source>
        <dbReference type="EMBL" id="SVD91635.1"/>
    </source>
</evidence>
<feature type="non-terminal residue" evidence="2">
    <location>
        <position position="225"/>
    </location>
</feature>
<dbReference type="AlphaFoldDB" id="A0A382Z959"/>
<feature type="transmembrane region" description="Helical" evidence="1">
    <location>
        <begin position="12"/>
        <end position="33"/>
    </location>
</feature>
<keyword evidence="1" id="KW-1133">Transmembrane helix</keyword>
<feature type="non-terminal residue" evidence="2">
    <location>
        <position position="1"/>
    </location>
</feature>
<keyword evidence="1" id="KW-0472">Membrane</keyword>
<reference evidence="2" key="1">
    <citation type="submission" date="2018-05" db="EMBL/GenBank/DDBJ databases">
        <authorList>
            <person name="Lanie J.A."/>
            <person name="Ng W.-L."/>
            <person name="Kazmierczak K.M."/>
            <person name="Andrzejewski T.M."/>
            <person name="Davidsen T.M."/>
            <person name="Wayne K.J."/>
            <person name="Tettelin H."/>
            <person name="Glass J.I."/>
            <person name="Rusch D."/>
            <person name="Podicherti R."/>
            <person name="Tsui H.-C.T."/>
            <person name="Winkler M.E."/>
        </authorList>
    </citation>
    <scope>NUCLEOTIDE SEQUENCE</scope>
</reference>
<keyword evidence="1" id="KW-0812">Transmembrane</keyword>
<dbReference type="SUPFAM" id="SSF52266">
    <property type="entry name" value="SGNH hydrolase"/>
    <property type="match status" value="1"/>
</dbReference>
<name>A0A382Z959_9ZZZZ</name>
<dbReference type="Gene3D" id="3.40.50.1110">
    <property type="entry name" value="SGNH hydrolase"/>
    <property type="match status" value="1"/>
</dbReference>
<protein>
    <recommendedName>
        <fullName evidence="3">SGNH hydrolase-type esterase domain-containing protein</fullName>
    </recommendedName>
</protein>
<gene>
    <name evidence="2" type="ORF">METZ01_LOCUS444489</name>
</gene>
<proteinExistence type="predicted"/>